<sequence>MLGTSLFSFPISSSLSSLHLQQESAGSRRPNAVTVVVSGDTFLDAGTTRNLTSQLFLKATCWPSTTCPATSWHTQGSVGNMVINWHILIQNVKTIIMAQTV</sequence>
<dbReference type="EMBL" id="AP004733">
    <property type="protein sequence ID" value="BAD37720.1"/>
    <property type="molecule type" value="Genomic_DNA"/>
</dbReference>
<reference evidence="1" key="1">
    <citation type="submission" date="2001-04" db="EMBL/GenBank/DDBJ databases">
        <title>Oryza sativa nipponbare(GA3) genomic DNA, chromosome 6, PAC clone:P0530H05.</title>
        <authorList>
            <person name="Sasaki T."/>
            <person name="Matsumoto T."/>
            <person name="Yamamoto K."/>
        </authorList>
    </citation>
    <scope>NUCLEOTIDE SEQUENCE</scope>
</reference>
<evidence type="ECO:0000313" key="3">
    <source>
        <dbReference type="Proteomes" id="UP000000763"/>
    </source>
</evidence>
<accession>Q67VU9</accession>
<gene>
    <name evidence="2" type="ORF">OSJNBa0023I22.19</name>
    <name evidence="1" type="ORF">P0530H05.34</name>
</gene>
<organism evidence="2 3">
    <name type="scientific">Oryza sativa subsp. japonica</name>
    <name type="common">Rice</name>
    <dbReference type="NCBI Taxonomy" id="39947"/>
    <lineage>
        <taxon>Eukaryota</taxon>
        <taxon>Viridiplantae</taxon>
        <taxon>Streptophyta</taxon>
        <taxon>Embryophyta</taxon>
        <taxon>Tracheophyta</taxon>
        <taxon>Spermatophyta</taxon>
        <taxon>Magnoliopsida</taxon>
        <taxon>Liliopsida</taxon>
        <taxon>Poales</taxon>
        <taxon>Poaceae</taxon>
        <taxon>BOP clade</taxon>
        <taxon>Oryzoideae</taxon>
        <taxon>Oryzeae</taxon>
        <taxon>Oryzinae</taxon>
        <taxon>Oryza</taxon>
        <taxon>Oryza sativa</taxon>
    </lineage>
</organism>
<reference evidence="2" key="2">
    <citation type="submission" date="2002-02" db="EMBL/GenBank/DDBJ databases">
        <title>Oryza sativa nipponbare(GA3) genomic DNA, chromosome 6, BAC clone:OSJNBa0023I22.</title>
        <authorList>
            <person name="Sasaki T."/>
            <person name="Matsumoto T."/>
            <person name="Yamamoto K."/>
        </authorList>
    </citation>
    <scope>NUCLEOTIDE SEQUENCE</scope>
</reference>
<dbReference type="AlphaFoldDB" id="Q67VU9"/>
<reference evidence="3" key="4">
    <citation type="journal article" date="2008" name="Nucleic Acids Res.">
        <title>The rice annotation project database (RAP-DB): 2008 update.</title>
        <authorList>
            <consortium name="The rice annotation project (RAP)"/>
        </authorList>
    </citation>
    <scope>GENOME REANNOTATION</scope>
    <source>
        <strain evidence="3">cv. Nipponbare</strain>
    </source>
</reference>
<dbReference type="Proteomes" id="UP000000763">
    <property type="component" value="Chromosome 6"/>
</dbReference>
<name>Q67VU9_ORYSJ</name>
<dbReference type="EMBL" id="AP003541">
    <property type="protein sequence ID" value="BAD37395.1"/>
    <property type="molecule type" value="Genomic_DNA"/>
</dbReference>
<proteinExistence type="predicted"/>
<protein>
    <submittedName>
        <fullName evidence="2">Uncharacterized protein</fullName>
    </submittedName>
</protein>
<reference evidence="3" key="3">
    <citation type="journal article" date="2005" name="Nature">
        <title>The map-based sequence of the rice genome.</title>
        <authorList>
            <consortium name="International rice genome sequencing project (IRGSP)"/>
            <person name="Matsumoto T."/>
            <person name="Wu J."/>
            <person name="Kanamori H."/>
            <person name="Katayose Y."/>
            <person name="Fujisawa M."/>
            <person name="Namiki N."/>
            <person name="Mizuno H."/>
            <person name="Yamamoto K."/>
            <person name="Antonio B.A."/>
            <person name="Baba T."/>
            <person name="Sakata K."/>
            <person name="Nagamura Y."/>
            <person name="Aoki H."/>
            <person name="Arikawa K."/>
            <person name="Arita K."/>
            <person name="Bito T."/>
            <person name="Chiden Y."/>
            <person name="Fujitsuka N."/>
            <person name="Fukunaka R."/>
            <person name="Hamada M."/>
            <person name="Harada C."/>
            <person name="Hayashi A."/>
            <person name="Hijishita S."/>
            <person name="Honda M."/>
            <person name="Hosokawa S."/>
            <person name="Ichikawa Y."/>
            <person name="Idonuma A."/>
            <person name="Iijima M."/>
            <person name="Ikeda M."/>
            <person name="Ikeno M."/>
            <person name="Ito K."/>
            <person name="Ito S."/>
            <person name="Ito T."/>
            <person name="Ito Y."/>
            <person name="Ito Y."/>
            <person name="Iwabuchi A."/>
            <person name="Kamiya K."/>
            <person name="Karasawa W."/>
            <person name="Kurita K."/>
            <person name="Katagiri S."/>
            <person name="Kikuta A."/>
            <person name="Kobayashi H."/>
            <person name="Kobayashi N."/>
            <person name="Machita K."/>
            <person name="Maehara T."/>
            <person name="Masukawa M."/>
            <person name="Mizubayashi T."/>
            <person name="Mukai Y."/>
            <person name="Nagasaki H."/>
            <person name="Nagata Y."/>
            <person name="Naito S."/>
            <person name="Nakashima M."/>
            <person name="Nakama Y."/>
            <person name="Nakamichi Y."/>
            <person name="Nakamura M."/>
            <person name="Meguro A."/>
            <person name="Negishi M."/>
            <person name="Ohta I."/>
            <person name="Ohta T."/>
            <person name="Okamoto M."/>
            <person name="Ono N."/>
            <person name="Saji S."/>
            <person name="Sakaguchi M."/>
            <person name="Sakai K."/>
            <person name="Shibata M."/>
            <person name="Shimokawa T."/>
            <person name="Song J."/>
            <person name="Takazaki Y."/>
            <person name="Terasawa K."/>
            <person name="Tsugane M."/>
            <person name="Tsuji K."/>
            <person name="Ueda S."/>
            <person name="Waki K."/>
            <person name="Yamagata H."/>
            <person name="Yamamoto M."/>
            <person name="Yamamoto S."/>
            <person name="Yamane H."/>
            <person name="Yoshiki S."/>
            <person name="Yoshihara R."/>
            <person name="Yukawa K."/>
            <person name="Zhong H."/>
            <person name="Yano M."/>
            <person name="Yuan Q."/>
            <person name="Ouyang S."/>
            <person name="Liu J."/>
            <person name="Jones K.M."/>
            <person name="Gansberger K."/>
            <person name="Moffat K."/>
            <person name="Hill J."/>
            <person name="Bera J."/>
            <person name="Fadrosh D."/>
            <person name="Jin S."/>
            <person name="Johri S."/>
            <person name="Kim M."/>
            <person name="Overton L."/>
            <person name="Reardon M."/>
            <person name="Tsitrin T."/>
            <person name="Vuong H."/>
            <person name="Weaver B."/>
            <person name="Ciecko A."/>
            <person name="Tallon L."/>
            <person name="Jackson J."/>
            <person name="Pai G."/>
            <person name="Aken S.V."/>
            <person name="Utterback T."/>
            <person name="Reidmuller S."/>
            <person name="Feldblyum T."/>
            <person name="Hsiao J."/>
            <person name="Zismann V."/>
            <person name="Iobst S."/>
            <person name="de Vazeille A.R."/>
            <person name="Buell C.R."/>
            <person name="Ying K."/>
            <person name="Li Y."/>
            <person name="Lu T."/>
            <person name="Huang Y."/>
            <person name="Zhao Q."/>
            <person name="Feng Q."/>
            <person name="Zhang L."/>
            <person name="Zhu J."/>
            <person name="Weng Q."/>
            <person name="Mu J."/>
            <person name="Lu Y."/>
            <person name="Fan D."/>
            <person name="Liu Y."/>
            <person name="Guan J."/>
            <person name="Zhang Y."/>
            <person name="Yu S."/>
            <person name="Liu X."/>
            <person name="Zhang Y."/>
            <person name="Hong G."/>
            <person name="Han B."/>
            <person name="Choisne N."/>
            <person name="Demange N."/>
            <person name="Orjeda G."/>
            <person name="Samain S."/>
            <person name="Cattolico L."/>
            <person name="Pelletier E."/>
            <person name="Couloux A."/>
            <person name="Segurens B."/>
            <person name="Wincker P."/>
            <person name="D'Hont A."/>
            <person name="Scarpelli C."/>
            <person name="Weissenbach J."/>
            <person name="Salanoubat M."/>
            <person name="Quetier F."/>
            <person name="Yu Y."/>
            <person name="Kim H.R."/>
            <person name="Rambo T."/>
            <person name="Currie J."/>
            <person name="Collura K."/>
            <person name="Luo M."/>
            <person name="Yang T."/>
            <person name="Ammiraju J.S.S."/>
            <person name="Engler F."/>
            <person name="Soderlund C."/>
            <person name="Wing R.A."/>
            <person name="Palmer L.E."/>
            <person name="de la Bastide M."/>
            <person name="Spiegel L."/>
            <person name="Nascimento L."/>
            <person name="Zutavern T."/>
            <person name="O'Shaughnessy A."/>
            <person name="Dike S."/>
            <person name="Dedhia N."/>
            <person name="Preston R."/>
            <person name="Balija V."/>
            <person name="McCombie W.R."/>
            <person name="Chow T."/>
            <person name="Chen H."/>
            <person name="Chung M."/>
            <person name="Chen C."/>
            <person name="Shaw J."/>
            <person name="Wu H."/>
            <person name="Hsiao K."/>
            <person name="Chao Y."/>
            <person name="Chu M."/>
            <person name="Cheng C."/>
            <person name="Hour A."/>
            <person name="Lee P."/>
            <person name="Lin S."/>
            <person name="Lin Y."/>
            <person name="Liou J."/>
            <person name="Liu S."/>
            <person name="Hsing Y."/>
            <person name="Raghuvanshi S."/>
            <person name="Mohanty A."/>
            <person name="Bharti A.K."/>
            <person name="Gaur A."/>
            <person name="Gupta V."/>
            <person name="Kumar D."/>
            <person name="Ravi V."/>
            <person name="Vij S."/>
            <person name="Kapur A."/>
            <person name="Khurana P."/>
            <person name="Khurana P."/>
            <person name="Khurana J.P."/>
            <person name="Tyagi A.K."/>
            <person name="Gaikwad K."/>
            <person name="Singh A."/>
            <person name="Dalal V."/>
            <person name="Srivastava S."/>
            <person name="Dixit A."/>
            <person name="Pal A.K."/>
            <person name="Ghazi I.A."/>
            <person name="Yadav M."/>
            <person name="Pandit A."/>
            <person name="Bhargava A."/>
            <person name="Sureshbabu K."/>
            <person name="Batra K."/>
            <person name="Sharma T.R."/>
            <person name="Mohapatra T."/>
            <person name="Singh N.K."/>
            <person name="Messing J."/>
            <person name="Nelson A.B."/>
            <person name="Fuks G."/>
            <person name="Kavchok S."/>
            <person name="Keizer G."/>
            <person name="Linton E."/>
            <person name="Llaca V."/>
            <person name="Song R."/>
            <person name="Tanyolac B."/>
            <person name="Young S."/>
            <person name="Ho-Il K."/>
            <person name="Hahn J.H."/>
            <person name="Sangsakoo G."/>
            <person name="Vanavichit A."/>
            <person name="de Mattos Luiz.A.T."/>
            <person name="Zimmer P.D."/>
            <person name="Malone G."/>
            <person name="Dellagostin O."/>
            <person name="de Oliveira A.C."/>
            <person name="Bevan M."/>
            <person name="Bancroft I."/>
            <person name="Minx P."/>
            <person name="Cordum H."/>
            <person name="Wilson R."/>
            <person name="Cheng Z."/>
            <person name="Jin W."/>
            <person name="Jiang J."/>
            <person name="Leong S.A."/>
            <person name="Iwama H."/>
            <person name="Gojobori T."/>
            <person name="Itoh T."/>
            <person name="Niimura Y."/>
            <person name="Fujii Y."/>
            <person name="Habara T."/>
            <person name="Sakai H."/>
            <person name="Sato Y."/>
            <person name="Wilson G."/>
            <person name="Kumar K."/>
            <person name="McCouch S."/>
            <person name="Juretic N."/>
            <person name="Hoen D."/>
            <person name="Wright S."/>
            <person name="Bruskiewich R."/>
            <person name="Bureau T."/>
            <person name="Miyao A."/>
            <person name="Hirochika H."/>
            <person name="Nishikawa T."/>
            <person name="Kadowaki K."/>
            <person name="Sugiura M."/>
            <person name="Burr B."/>
            <person name="Sasaki T."/>
        </authorList>
    </citation>
    <scope>NUCLEOTIDE SEQUENCE [LARGE SCALE GENOMIC DNA]</scope>
    <source>
        <strain evidence="3">cv. Nipponbare</strain>
    </source>
</reference>
<evidence type="ECO:0000313" key="1">
    <source>
        <dbReference type="EMBL" id="BAD37395.1"/>
    </source>
</evidence>
<evidence type="ECO:0000313" key="2">
    <source>
        <dbReference type="EMBL" id="BAD37720.1"/>
    </source>
</evidence>